<dbReference type="PANTHER" id="PTHR38690:SF1">
    <property type="entry name" value="PROTEASE"/>
    <property type="match status" value="1"/>
</dbReference>
<evidence type="ECO:0000259" key="2">
    <source>
        <dbReference type="Pfam" id="PF13116"/>
    </source>
</evidence>
<accession>A0ABW2J6Y9</accession>
<dbReference type="InterPro" id="IPR025263">
    <property type="entry name" value="YhdP_central"/>
</dbReference>
<organism evidence="3 4">
    <name type="scientific">Herminiimonas aquatilis</name>
    <dbReference type="NCBI Taxonomy" id="345342"/>
    <lineage>
        <taxon>Bacteria</taxon>
        <taxon>Pseudomonadati</taxon>
        <taxon>Pseudomonadota</taxon>
        <taxon>Betaproteobacteria</taxon>
        <taxon>Burkholderiales</taxon>
        <taxon>Oxalobacteraceae</taxon>
        <taxon>Herminiimonas</taxon>
    </lineage>
</organism>
<evidence type="ECO:0000256" key="1">
    <source>
        <dbReference type="SAM" id="Phobius"/>
    </source>
</evidence>
<keyword evidence="1" id="KW-0812">Transmembrane</keyword>
<dbReference type="InterPro" id="IPR011836">
    <property type="entry name" value="YhdP"/>
</dbReference>
<reference evidence="4" key="1">
    <citation type="journal article" date="2019" name="Int. J. Syst. Evol. Microbiol.">
        <title>The Global Catalogue of Microorganisms (GCM) 10K type strain sequencing project: providing services to taxonomists for standard genome sequencing and annotation.</title>
        <authorList>
            <consortium name="The Broad Institute Genomics Platform"/>
            <consortium name="The Broad Institute Genome Sequencing Center for Infectious Disease"/>
            <person name="Wu L."/>
            <person name="Ma J."/>
        </authorList>
    </citation>
    <scope>NUCLEOTIDE SEQUENCE [LARGE SCALE GENOMIC DNA]</scope>
    <source>
        <strain evidence="4">CCUG 36956</strain>
    </source>
</reference>
<dbReference type="PANTHER" id="PTHR38690">
    <property type="entry name" value="PROTEASE-RELATED"/>
    <property type="match status" value="1"/>
</dbReference>
<keyword evidence="4" id="KW-1185">Reference proteome</keyword>
<dbReference type="Pfam" id="PF13116">
    <property type="entry name" value="YhdP"/>
    <property type="match status" value="1"/>
</dbReference>
<feature type="transmembrane region" description="Helical" evidence="1">
    <location>
        <begin position="43"/>
        <end position="64"/>
    </location>
</feature>
<feature type="domain" description="YhdP central" evidence="2">
    <location>
        <begin position="43"/>
        <end position="1385"/>
    </location>
</feature>
<evidence type="ECO:0000313" key="4">
    <source>
        <dbReference type="Proteomes" id="UP001596379"/>
    </source>
</evidence>
<keyword evidence="1" id="KW-1133">Transmembrane helix</keyword>
<sequence>MHIDPRSPDQTLTAYRLRSCWRAVQQSARAANKASHHVLGWSLKLLVVAYFIFCALFLTLRYAVLPQISTYRVDVEKVATKAIGRQVSIETIAASWHGLRPHLSLGNVVVYDKDGGTALQLPAVSATVSWWSLIVADLRLHNLEIDKPNMDIQRDASGNFYVAGLLVDLKKSGDGKAADWVLSQREISIKDGQLRWQDNLRQAPELLLNGVHIVLRNDGRNHQFALQATPPVAIAAPLDIRASFDHPLFSQKISDASRWTGQLYTDLRDSDLAAWKTYLDFPFDLQQAKGSLRAWLSFDHARVADFTADLSLSDVSVQLRKNMAPLALAHANGRISVRETLEGGARDGVPTFGTQGHTISVVDFSLQTNDGLQLPKTTMSEHYVAARKGAPERIEVNAKSLDLQAWTDFARRLPLPETQLRLLQDFAPRGKLKDFSAQWQGAYPDISSYKIKGDFVGLAMHAQAARPARAASATVTAQAAVPAIPGFENLTGHVDASNQGGTFALASENLTLALPGYFAEPDVVFDALKMDAKWTFQKNDQLLLEVQKMSFARQGLLGSFAGKHVMPLKKQSPRAFGTIDMTGSLTGLELNKVRDYLPLSMGEHFRSWLGSALVDGTLRDGYIKVKGDLNHFPFRTQKPGEKPKGEFIFGGKIDNGGLNYAPDMFGKDGKAPLWPLLEKVKGTILFDRTRMEIKGESGKTHGAEVSNVKAVIADLLAADPVLEIDGKAAGTLQDMVQYTVDSPVATWIGHFTDETRATGNATLALSLKLPLHQMIEAKVQGALKFANNNVILQNGIPALMQTNGQLDFDEKGLTLKGIKANFLGGPLTVTGGTQKDGTILIKADGSLSAAGLRKNYPAPAMQKLIDKITGSTRFGASISVKSKRVEILVDSNFRGLGLAFPAPLRKAAKDALPLKVEQASLPSDNAALMRDGIKLSLGSSMVANYLREKNANDPAAAWHLVRGGIGVNVPAPEPDSGLMVNVNLRSLNIDEWIAVASSITAASGKNVQPVPAAQKKSADSSDALNISQYVEPNVLAARANELILMGKKFDDVVVGVSHETSVWQANVDSAQASGYLTWIESSSGRGLGKVTARLASMVIPKSVGSDVKNLMDGVDNTTEMPALDVVAENFELFGKKLGRLELLANYVRATEGREWRIRNLSLANPDATLTAKGSWLTRSGSNVSSLDYRLDIANAGNLLNRFGFADVLRGGKGKMDGDISWKGLPFSFDIPSLSGNINLDIASGQFLKVEPGAAKLLGVLSLQSIPRRLTLDFRDVFSEGFAFDGINGSARISNGVANTDNLKMRGVSATVLIDGTADIAKETQNLRAVVIPEINAGAASVAYALAINPVIGAGTFLAQLFLREPLMRAFTFEYAITGAWSDPNVVKIERKSGQAPGAPNIRLADTTNGD</sequence>
<comment type="caution">
    <text evidence="3">The sequence shown here is derived from an EMBL/GenBank/DDBJ whole genome shotgun (WGS) entry which is preliminary data.</text>
</comment>
<dbReference type="RefSeq" id="WP_382234246.1">
    <property type="nucleotide sequence ID" value="NZ_JBHTCC010000002.1"/>
</dbReference>
<dbReference type="NCBIfam" id="TIGR02099">
    <property type="entry name" value="YhdP family protein"/>
    <property type="match status" value="1"/>
</dbReference>
<dbReference type="Proteomes" id="UP001596379">
    <property type="component" value="Unassembled WGS sequence"/>
</dbReference>
<protein>
    <submittedName>
        <fullName evidence="3">YhdP family protein</fullName>
    </submittedName>
</protein>
<proteinExistence type="predicted"/>
<name>A0ABW2J6Y9_9BURK</name>
<dbReference type="EMBL" id="JBHTCC010000002">
    <property type="protein sequence ID" value="MFC7298796.1"/>
    <property type="molecule type" value="Genomic_DNA"/>
</dbReference>
<keyword evidence="1" id="KW-0472">Membrane</keyword>
<gene>
    <name evidence="3" type="ORF">ACFQO0_10165</name>
</gene>
<evidence type="ECO:0000313" key="3">
    <source>
        <dbReference type="EMBL" id="MFC7298796.1"/>
    </source>
</evidence>